<dbReference type="InterPro" id="IPR011333">
    <property type="entry name" value="SKP1/BTB/POZ_sf"/>
</dbReference>
<evidence type="ECO:0008006" key="3">
    <source>
        <dbReference type="Google" id="ProtNLM"/>
    </source>
</evidence>
<dbReference type="Gene3D" id="3.30.710.10">
    <property type="entry name" value="Potassium Channel Kv1.1, Chain A"/>
    <property type="match status" value="1"/>
</dbReference>
<evidence type="ECO:0000313" key="1">
    <source>
        <dbReference type="EMBL" id="PMD17680.1"/>
    </source>
</evidence>
<dbReference type="EMBL" id="KZ613498">
    <property type="protein sequence ID" value="PMD17680.1"/>
    <property type="molecule type" value="Genomic_DNA"/>
</dbReference>
<protein>
    <recommendedName>
        <fullName evidence="3">BTB domain-containing protein</fullName>
    </recommendedName>
</protein>
<reference evidence="1 2" key="1">
    <citation type="submission" date="2016-05" db="EMBL/GenBank/DDBJ databases">
        <title>A degradative enzymes factory behind the ericoid mycorrhizal symbiosis.</title>
        <authorList>
            <consortium name="DOE Joint Genome Institute"/>
            <person name="Martino E."/>
            <person name="Morin E."/>
            <person name="Grelet G."/>
            <person name="Kuo A."/>
            <person name="Kohler A."/>
            <person name="Daghino S."/>
            <person name="Barry K."/>
            <person name="Choi C."/>
            <person name="Cichocki N."/>
            <person name="Clum A."/>
            <person name="Copeland A."/>
            <person name="Hainaut M."/>
            <person name="Haridas S."/>
            <person name="Labutti K."/>
            <person name="Lindquist E."/>
            <person name="Lipzen A."/>
            <person name="Khouja H.-R."/>
            <person name="Murat C."/>
            <person name="Ohm R."/>
            <person name="Olson A."/>
            <person name="Spatafora J."/>
            <person name="Veneault-Fourrey C."/>
            <person name="Henrissat B."/>
            <person name="Grigoriev I."/>
            <person name="Martin F."/>
            <person name="Perotto S."/>
        </authorList>
    </citation>
    <scope>NUCLEOTIDE SEQUENCE [LARGE SCALE GENOMIC DNA]</scope>
    <source>
        <strain evidence="1 2">UAMH 7357</strain>
    </source>
</reference>
<evidence type="ECO:0000313" key="2">
    <source>
        <dbReference type="Proteomes" id="UP000235672"/>
    </source>
</evidence>
<name>A0A2J6PUG0_9HELO</name>
<proteinExistence type="predicted"/>
<dbReference type="PANTHER" id="PTHR47843">
    <property type="entry name" value="BTB DOMAIN-CONTAINING PROTEIN-RELATED"/>
    <property type="match status" value="1"/>
</dbReference>
<dbReference type="AlphaFoldDB" id="A0A2J6PUG0"/>
<gene>
    <name evidence="1" type="ORF">NA56DRAFT_661968</name>
</gene>
<dbReference type="OrthoDB" id="194443at2759"/>
<dbReference type="PANTHER" id="PTHR47843:SF7">
    <property type="entry name" value="BTB DOMAIN-CONTAINING PROTEIN"/>
    <property type="match status" value="1"/>
</dbReference>
<accession>A0A2J6PUG0</accession>
<organism evidence="1 2">
    <name type="scientific">Hyaloscypha hepaticicola</name>
    <dbReference type="NCBI Taxonomy" id="2082293"/>
    <lineage>
        <taxon>Eukaryota</taxon>
        <taxon>Fungi</taxon>
        <taxon>Dikarya</taxon>
        <taxon>Ascomycota</taxon>
        <taxon>Pezizomycotina</taxon>
        <taxon>Leotiomycetes</taxon>
        <taxon>Helotiales</taxon>
        <taxon>Hyaloscyphaceae</taxon>
        <taxon>Hyaloscypha</taxon>
    </lineage>
</organism>
<dbReference type="CDD" id="cd18186">
    <property type="entry name" value="BTB_POZ_ZBTB_KLHL-like"/>
    <property type="match status" value="1"/>
</dbReference>
<sequence length="220" mass="24648">MSKEAVTMPVSEAELTAIRYFKVANPPMVQIYVGPKRDLWVLPENILCDRVDYFKSAFKGGFRKGVKKTLELPEDCPMAFGYIIDCILNDEQDGNCAVNSVDDSAIHMAWCKAWALADKLGCSQIAKNVIDLYRWSMVSVAGEDLIVPPAAVKFLYGSTSDTSEMRGELAEQAVGIFENLEFLNEGAIELWCESATSHPRFHLDVMNLMKKGQLRKRRKG</sequence>
<dbReference type="Proteomes" id="UP000235672">
    <property type="component" value="Unassembled WGS sequence"/>
</dbReference>
<keyword evidence="2" id="KW-1185">Reference proteome</keyword>